<accession>A0ABV1GDB5</accession>
<dbReference type="Gene3D" id="3.40.720.10">
    <property type="entry name" value="Alkaline Phosphatase, subunit A"/>
    <property type="match status" value="1"/>
</dbReference>
<evidence type="ECO:0000256" key="2">
    <source>
        <dbReference type="ARBA" id="ARBA00004936"/>
    </source>
</evidence>
<proteinExistence type="predicted"/>
<evidence type="ECO:0000256" key="3">
    <source>
        <dbReference type="ARBA" id="ARBA00022475"/>
    </source>
</evidence>
<feature type="transmembrane region" description="Helical" evidence="7">
    <location>
        <begin position="39"/>
        <end position="61"/>
    </location>
</feature>
<dbReference type="SUPFAM" id="SSF53649">
    <property type="entry name" value="Alkaline phosphatase-like"/>
    <property type="match status" value="1"/>
</dbReference>
<evidence type="ECO:0000256" key="1">
    <source>
        <dbReference type="ARBA" id="ARBA00004651"/>
    </source>
</evidence>
<evidence type="ECO:0000313" key="10">
    <source>
        <dbReference type="Proteomes" id="UP001477672"/>
    </source>
</evidence>
<protein>
    <submittedName>
        <fullName evidence="9">Sulfatase-like hydrolase/transferase</fullName>
    </submittedName>
</protein>
<keyword evidence="5 7" id="KW-1133">Transmembrane helix</keyword>
<feature type="transmembrane region" description="Helical" evidence="7">
    <location>
        <begin position="152"/>
        <end position="173"/>
    </location>
</feature>
<name>A0ABV1GDB5_9FIRM</name>
<feature type="domain" description="Sulfatase N-terminal" evidence="8">
    <location>
        <begin position="284"/>
        <end position="564"/>
    </location>
</feature>
<evidence type="ECO:0000256" key="6">
    <source>
        <dbReference type="ARBA" id="ARBA00023136"/>
    </source>
</evidence>
<sequence>MKNRKQEQLEILTACKRTLFMVGYLLWDELVLSVTMDLGFTLAKCLLALCGGALLHALGALPQRKTAAFGLQSAACICVSVLYVSQSIYFSIFHTPYYLKSLLGLGKALEFSDVALRAAAKNAGMLTAFAVQLLLLFTVYRKWFWQRVQRPPCAFSLLTAIWLCTLALCLSLSDGRGPVSPRMQLLQSFVPSASLRTFGLLPTMALDVKFNFLHLMQETPKPVEDLPDDPVSVSSPETVWGENVLSIDFNTEETDAVFREMNAWFGSRTPTQKNEYTGLFQGKNLILLTCEGFSDALIDPVQTPTLHKLYSEGFRFHNFYTPVWGVSTSDGEFVATTGLLPKTGVWSYTEIADNSMPFALGVQFAKQGKPAFAFHGHDYTYYNRDRSYPAMGYVYYGQGNGLDLTKQWPESDVEMVEESLPFYIEEETFHVYYMTISGHLGYTFSGNRMASKHREQVEDLPYGEEVRAYIACQMELEDALALLVSRLDQAGQLENTVIALSADHYPYGLTNEQYAQLRGREALAPPFELYENGFLLWTPGMEPVDVEVPCSSLDILPTLSNLFGLPYDSRLMMGTDAFSGTSPMVLFADHSFITERFCYDAGSGQIQPLNDAVVSQKEVEQCIREMEQRFTYSARIIETDYYGYLLRSGRMKESAESIR</sequence>
<gene>
    <name evidence="9" type="ORF">WMO24_05120</name>
</gene>
<evidence type="ECO:0000256" key="4">
    <source>
        <dbReference type="ARBA" id="ARBA00022692"/>
    </source>
</evidence>
<feature type="transmembrane region" description="Helical" evidence="7">
    <location>
        <begin position="73"/>
        <end position="99"/>
    </location>
</feature>
<evidence type="ECO:0000313" key="9">
    <source>
        <dbReference type="EMBL" id="MEQ2519814.1"/>
    </source>
</evidence>
<dbReference type="InterPro" id="IPR050448">
    <property type="entry name" value="OpgB/LTA_synthase_biosynth"/>
</dbReference>
<dbReference type="InterPro" id="IPR017850">
    <property type="entry name" value="Alkaline_phosphatase_core_sf"/>
</dbReference>
<dbReference type="Pfam" id="PF00884">
    <property type="entry name" value="Sulfatase"/>
    <property type="match status" value="1"/>
</dbReference>
<evidence type="ECO:0000259" key="8">
    <source>
        <dbReference type="Pfam" id="PF00884"/>
    </source>
</evidence>
<keyword evidence="4 7" id="KW-0812">Transmembrane</keyword>
<comment type="subcellular location">
    <subcellularLocation>
        <location evidence="1">Cell membrane</location>
        <topology evidence="1">Multi-pass membrane protein</topology>
    </subcellularLocation>
</comment>
<dbReference type="CDD" id="cd16015">
    <property type="entry name" value="LTA_synthase"/>
    <property type="match status" value="1"/>
</dbReference>
<dbReference type="EMBL" id="JBBMFA010000069">
    <property type="protein sequence ID" value="MEQ2519814.1"/>
    <property type="molecule type" value="Genomic_DNA"/>
</dbReference>
<comment type="pathway">
    <text evidence="2">Cell wall biogenesis; lipoteichoic acid biosynthesis.</text>
</comment>
<keyword evidence="3" id="KW-1003">Cell membrane</keyword>
<dbReference type="PANTHER" id="PTHR47371:SF3">
    <property type="entry name" value="PHOSPHOGLYCEROL TRANSFERASE I"/>
    <property type="match status" value="1"/>
</dbReference>
<dbReference type="Proteomes" id="UP001477672">
    <property type="component" value="Unassembled WGS sequence"/>
</dbReference>
<dbReference type="RefSeq" id="WP_349215249.1">
    <property type="nucleotide sequence ID" value="NZ_JBBMFA010000069.1"/>
</dbReference>
<dbReference type="InterPro" id="IPR000917">
    <property type="entry name" value="Sulfatase_N"/>
</dbReference>
<keyword evidence="6 7" id="KW-0472">Membrane</keyword>
<reference evidence="9 10" key="1">
    <citation type="submission" date="2024-03" db="EMBL/GenBank/DDBJ databases">
        <title>Human intestinal bacterial collection.</title>
        <authorList>
            <person name="Pauvert C."/>
            <person name="Hitch T.C.A."/>
            <person name="Clavel T."/>
        </authorList>
    </citation>
    <scope>NUCLEOTIDE SEQUENCE [LARGE SCALE GENOMIC DNA]</scope>
    <source>
        <strain evidence="9 10">CLA-JM-H11</strain>
    </source>
</reference>
<comment type="caution">
    <text evidence="9">The sequence shown here is derived from an EMBL/GenBank/DDBJ whole genome shotgun (WGS) entry which is preliminary data.</text>
</comment>
<dbReference type="Gene3D" id="3.30.1120.170">
    <property type="match status" value="1"/>
</dbReference>
<keyword evidence="10" id="KW-1185">Reference proteome</keyword>
<evidence type="ECO:0000256" key="7">
    <source>
        <dbReference type="SAM" id="Phobius"/>
    </source>
</evidence>
<dbReference type="PANTHER" id="PTHR47371">
    <property type="entry name" value="LIPOTEICHOIC ACID SYNTHASE"/>
    <property type="match status" value="1"/>
</dbReference>
<evidence type="ECO:0000256" key="5">
    <source>
        <dbReference type="ARBA" id="ARBA00022989"/>
    </source>
</evidence>
<organism evidence="9 10">
    <name type="scientific">Ruthenibacterium intestinale</name>
    <dbReference type="NCBI Taxonomy" id="3133163"/>
    <lineage>
        <taxon>Bacteria</taxon>
        <taxon>Bacillati</taxon>
        <taxon>Bacillota</taxon>
        <taxon>Clostridia</taxon>
        <taxon>Eubacteriales</taxon>
        <taxon>Oscillospiraceae</taxon>
        <taxon>Ruthenibacterium</taxon>
    </lineage>
</organism>
<feature type="transmembrane region" description="Helical" evidence="7">
    <location>
        <begin position="119"/>
        <end position="140"/>
    </location>
</feature>